<name>A0ABQ1PSR4_9ENTE</name>
<dbReference type="RefSeq" id="WP_088271997.1">
    <property type="nucleotide sequence ID" value="NZ_BMKI01000015.1"/>
</dbReference>
<sequence length="298" mass="35026">MNFLTEDQRNAILKTMSKEQVVVLFDHKKRDIQSMFLNEIFSKDDEWEFVDYNESSFYQNKNIPKSDRLYCACGKEVKYQYILKSKHTGEQIGLSLQHFSEHTNIPINIAKNVKEGLQEIDRHLDGILVEVYKEHGFQSDISIFLIDYSLELLELSNRLKETVSAFSGVNLPLGWNDYWNIKTAIDDFKKQLIIKEQKRVTQERKARELSRKRPMSLQNKQLIDDVIIIIDQYYVTEGSVIDIRDIVRLLVADLNYKDVRLIGYVGPTMEIIANEICPDRLVRDSFYLYRKLTPEKIS</sequence>
<accession>A0ABQ1PSR4</accession>
<dbReference type="EMBL" id="BMKI01000015">
    <property type="protein sequence ID" value="GGD03085.1"/>
    <property type="molecule type" value="Genomic_DNA"/>
</dbReference>
<organism evidence="1 2">
    <name type="scientific">Enterococcus wangshanyuanii</name>
    <dbReference type="NCBI Taxonomy" id="2005703"/>
    <lineage>
        <taxon>Bacteria</taxon>
        <taxon>Bacillati</taxon>
        <taxon>Bacillota</taxon>
        <taxon>Bacilli</taxon>
        <taxon>Lactobacillales</taxon>
        <taxon>Enterococcaceae</taxon>
        <taxon>Enterococcus</taxon>
    </lineage>
</organism>
<evidence type="ECO:0000313" key="1">
    <source>
        <dbReference type="EMBL" id="GGD03085.1"/>
    </source>
</evidence>
<evidence type="ECO:0000313" key="2">
    <source>
        <dbReference type="Proteomes" id="UP000630615"/>
    </source>
</evidence>
<dbReference type="Proteomes" id="UP000630615">
    <property type="component" value="Unassembled WGS sequence"/>
</dbReference>
<reference evidence="2" key="1">
    <citation type="journal article" date="2019" name="Int. J. Syst. Evol. Microbiol.">
        <title>The Global Catalogue of Microorganisms (GCM) 10K type strain sequencing project: providing services to taxonomists for standard genome sequencing and annotation.</title>
        <authorList>
            <consortium name="The Broad Institute Genomics Platform"/>
            <consortium name="The Broad Institute Genome Sequencing Center for Infectious Disease"/>
            <person name="Wu L."/>
            <person name="Ma J."/>
        </authorList>
    </citation>
    <scope>NUCLEOTIDE SEQUENCE [LARGE SCALE GENOMIC DNA]</scope>
    <source>
        <strain evidence="2">CGMCC 1.15942</strain>
    </source>
</reference>
<proteinExistence type="predicted"/>
<keyword evidence="2" id="KW-1185">Reference proteome</keyword>
<gene>
    <name evidence="1" type="ORF">GCM10011573_35720</name>
</gene>
<protein>
    <submittedName>
        <fullName evidence="1">Uncharacterized protein</fullName>
    </submittedName>
</protein>
<comment type="caution">
    <text evidence="1">The sequence shown here is derived from an EMBL/GenBank/DDBJ whole genome shotgun (WGS) entry which is preliminary data.</text>
</comment>